<dbReference type="InterPro" id="IPR032675">
    <property type="entry name" value="LRR_dom_sf"/>
</dbReference>
<gene>
    <name evidence="3" type="ORF">EDS130_LOCUS25084</name>
    <name evidence="2" type="ORF">XAT740_LOCUS16144</name>
</gene>
<protein>
    <recommendedName>
        <fullName evidence="1">F-box domain-containing protein</fullName>
    </recommendedName>
</protein>
<dbReference type="InterPro" id="IPR001810">
    <property type="entry name" value="F-box_dom"/>
</dbReference>
<dbReference type="InterPro" id="IPR036047">
    <property type="entry name" value="F-box-like_dom_sf"/>
</dbReference>
<evidence type="ECO:0000313" key="4">
    <source>
        <dbReference type="Proteomes" id="UP000663828"/>
    </source>
</evidence>
<dbReference type="AlphaFoldDB" id="A0A814KXT0"/>
<feature type="domain" description="F-box" evidence="1">
    <location>
        <begin position="1"/>
        <end position="51"/>
    </location>
</feature>
<dbReference type="OrthoDB" id="10062305at2759"/>
<keyword evidence="4" id="KW-1185">Reference proteome</keyword>
<organism evidence="2 4">
    <name type="scientific">Adineta ricciae</name>
    <name type="common">Rotifer</name>
    <dbReference type="NCBI Taxonomy" id="249248"/>
    <lineage>
        <taxon>Eukaryota</taxon>
        <taxon>Metazoa</taxon>
        <taxon>Spiralia</taxon>
        <taxon>Gnathifera</taxon>
        <taxon>Rotifera</taxon>
        <taxon>Eurotatoria</taxon>
        <taxon>Bdelloidea</taxon>
        <taxon>Adinetida</taxon>
        <taxon>Adinetidae</taxon>
        <taxon>Adineta</taxon>
    </lineage>
</organism>
<dbReference type="Proteomes" id="UP000663828">
    <property type="component" value="Unassembled WGS sequence"/>
</dbReference>
<evidence type="ECO:0000313" key="2">
    <source>
        <dbReference type="EMBL" id="CAF1058267.1"/>
    </source>
</evidence>
<evidence type="ECO:0000313" key="3">
    <source>
        <dbReference type="EMBL" id="CAF1196014.1"/>
    </source>
</evidence>
<sequence>MSKLETLPDEILQEIFQYINAADLFYSFDQLNHHFTRLVRDVPLHIDFSRVTKSIYEQFCQLILSNSQIKRNVVSLRLSNGETFSNIKDFLLANPLDSFISLRSLSLLAIDDTDVKIISFILPSLSSLSHFSFTHNEQFGYNCFISRYGLANPQAMNFTWIFPLTNLRRLSTPYFYHTLTCVERTVNLTSVTISKCDVDQVLQLFAYAPLLKQLQIDRELKSEKKIEEFTTTAVNAVHLTKCIIYSCESSFKELEFLLKYTPNLRILSLKNGDNIDMINAIRWQELIEFSLKYLSSFQFVFSLDGGIDDLQAMLDIFSKFQGDFWHKQHRWYTNWQIEEYSASIYTIPYPGNDFYLHSPIDLLNSVLSNDTHIFDNVKTLSVEVDQNPRNLPYYFRNVRSLELNICPENNQPGLTYGTFLSSIVNVLNVTHLAIDRHCKVSQSGLIDVLKILPHVSSLRIVRNTFENIHTNAELCKLLKGLCIKKLDVYVSDYRQSYAPEKINIKTCQQFPNLEELNCECVIKIEDLLSLLRAYPKLSYLKIRHIGKSIVSWMVGEILDIHIDFEAIIY</sequence>
<name>A0A814KXT0_ADIRI</name>
<dbReference type="EMBL" id="CAJNOJ010000146">
    <property type="protein sequence ID" value="CAF1196014.1"/>
    <property type="molecule type" value="Genomic_DNA"/>
</dbReference>
<comment type="caution">
    <text evidence="2">The sequence shown here is derived from an EMBL/GenBank/DDBJ whole genome shotgun (WGS) entry which is preliminary data.</text>
</comment>
<dbReference type="Proteomes" id="UP000663852">
    <property type="component" value="Unassembled WGS sequence"/>
</dbReference>
<dbReference type="Gene3D" id="3.80.10.10">
    <property type="entry name" value="Ribonuclease Inhibitor"/>
    <property type="match status" value="2"/>
</dbReference>
<dbReference type="EMBL" id="CAJNOR010001020">
    <property type="protein sequence ID" value="CAF1058267.1"/>
    <property type="molecule type" value="Genomic_DNA"/>
</dbReference>
<dbReference type="SUPFAM" id="SSF52047">
    <property type="entry name" value="RNI-like"/>
    <property type="match status" value="2"/>
</dbReference>
<dbReference type="PROSITE" id="PS50181">
    <property type="entry name" value="FBOX"/>
    <property type="match status" value="1"/>
</dbReference>
<proteinExistence type="predicted"/>
<accession>A0A814KXT0</accession>
<evidence type="ECO:0000259" key="1">
    <source>
        <dbReference type="PROSITE" id="PS50181"/>
    </source>
</evidence>
<reference evidence="2" key="1">
    <citation type="submission" date="2021-02" db="EMBL/GenBank/DDBJ databases">
        <authorList>
            <person name="Nowell W R."/>
        </authorList>
    </citation>
    <scope>NUCLEOTIDE SEQUENCE</scope>
</reference>
<dbReference type="SUPFAM" id="SSF81383">
    <property type="entry name" value="F-box domain"/>
    <property type="match status" value="1"/>
</dbReference>